<keyword evidence="4" id="KW-1185">Reference proteome</keyword>
<evidence type="ECO:0000256" key="1">
    <source>
        <dbReference type="ARBA" id="ARBA00022614"/>
    </source>
</evidence>
<dbReference type="PROSITE" id="PS51450">
    <property type="entry name" value="LRR"/>
    <property type="match status" value="1"/>
</dbReference>
<dbReference type="SMART" id="SM00369">
    <property type="entry name" value="LRR_TYP"/>
    <property type="match status" value="3"/>
</dbReference>
<sequence length="357" mass="40998">MNILKFRKAIDNIASLRRTDKLSTACGKTKRHWSFSILSRFIKAAKYLILLTIFSLTGSLHIHKPGTKLYFMDTELKSNQPIELEGIKKIRRASVEHVILKNCTGIIDQETFKHFPKLKRLSIWKSRINEINTNLSVTAFESIGSYLPDLDANFQGKFPNVKELLFYKTEKFNVHTVIWKNFKHLKVLKISDVDFAENCVTKNLFRGMESLEELGLSNNNIGCVTADAFSSLKSLQSLDLTYNRIKSFPSTIFKGLTNLEDLGLFENPLIHFSINMLADQRHHLRVLGLDWAVLKNEKVTAEKLLKAFPNLKFITFGHLDMPQDFYAGSFCQILKENNVLCENETVFGASILLYQYF</sequence>
<keyword evidence="1" id="KW-0433">Leucine-rich repeat</keyword>
<dbReference type="InterPro" id="IPR032675">
    <property type="entry name" value="LRR_dom_sf"/>
</dbReference>
<dbReference type="PANTHER" id="PTHR45712:SF22">
    <property type="entry name" value="INSULIN-LIKE GROWTH FACTOR-BINDING PROTEIN COMPLEX ACID LABILE SUBUNIT"/>
    <property type="match status" value="1"/>
</dbReference>
<dbReference type="PANTHER" id="PTHR45712">
    <property type="entry name" value="AGAP008170-PA"/>
    <property type="match status" value="1"/>
</dbReference>
<accession>A0ABD1E4W3</accession>
<organism evidence="3 4">
    <name type="scientific">Hypothenemus hampei</name>
    <name type="common">Coffee berry borer</name>
    <dbReference type="NCBI Taxonomy" id="57062"/>
    <lineage>
        <taxon>Eukaryota</taxon>
        <taxon>Metazoa</taxon>
        <taxon>Ecdysozoa</taxon>
        <taxon>Arthropoda</taxon>
        <taxon>Hexapoda</taxon>
        <taxon>Insecta</taxon>
        <taxon>Pterygota</taxon>
        <taxon>Neoptera</taxon>
        <taxon>Endopterygota</taxon>
        <taxon>Coleoptera</taxon>
        <taxon>Polyphaga</taxon>
        <taxon>Cucujiformia</taxon>
        <taxon>Curculionidae</taxon>
        <taxon>Scolytinae</taxon>
        <taxon>Hypothenemus</taxon>
    </lineage>
</organism>
<dbReference type="Pfam" id="PF13855">
    <property type="entry name" value="LRR_8"/>
    <property type="match status" value="1"/>
</dbReference>
<dbReference type="Gene3D" id="3.80.10.10">
    <property type="entry name" value="Ribonuclease Inhibitor"/>
    <property type="match status" value="1"/>
</dbReference>
<evidence type="ECO:0000313" key="4">
    <source>
        <dbReference type="Proteomes" id="UP001566132"/>
    </source>
</evidence>
<proteinExistence type="predicted"/>
<gene>
    <name evidence="3" type="ORF">ABEB36_013661</name>
</gene>
<keyword evidence="2" id="KW-0677">Repeat</keyword>
<protein>
    <submittedName>
        <fullName evidence="3">Uncharacterized protein</fullName>
    </submittedName>
</protein>
<evidence type="ECO:0000256" key="2">
    <source>
        <dbReference type="ARBA" id="ARBA00022737"/>
    </source>
</evidence>
<dbReference type="InterPro" id="IPR001611">
    <property type="entry name" value="Leu-rich_rpt"/>
</dbReference>
<dbReference type="InterPro" id="IPR050333">
    <property type="entry name" value="SLRP"/>
</dbReference>
<dbReference type="SUPFAM" id="SSF52047">
    <property type="entry name" value="RNI-like"/>
    <property type="match status" value="1"/>
</dbReference>
<dbReference type="Proteomes" id="UP001566132">
    <property type="component" value="Unassembled WGS sequence"/>
</dbReference>
<dbReference type="AlphaFoldDB" id="A0ABD1E4W3"/>
<reference evidence="3 4" key="1">
    <citation type="submission" date="2024-05" db="EMBL/GenBank/DDBJ databases">
        <title>Genetic variation in Jamaican populations of the coffee berry borer (Hypothenemus hampei).</title>
        <authorList>
            <person name="Errbii M."/>
            <person name="Myrie A."/>
        </authorList>
    </citation>
    <scope>NUCLEOTIDE SEQUENCE [LARGE SCALE GENOMIC DNA]</scope>
    <source>
        <strain evidence="3">JA-Hopewell-2020-01-JO</strain>
        <tissue evidence="3">Whole body</tissue>
    </source>
</reference>
<dbReference type="InterPro" id="IPR003591">
    <property type="entry name" value="Leu-rich_rpt_typical-subtyp"/>
</dbReference>
<evidence type="ECO:0000313" key="3">
    <source>
        <dbReference type="EMBL" id="KAL1489726.1"/>
    </source>
</evidence>
<dbReference type="EMBL" id="JBDJPC010000011">
    <property type="protein sequence ID" value="KAL1489726.1"/>
    <property type="molecule type" value="Genomic_DNA"/>
</dbReference>
<comment type="caution">
    <text evidence="3">The sequence shown here is derived from an EMBL/GenBank/DDBJ whole genome shotgun (WGS) entry which is preliminary data.</text>
</comment>
<name>A0ABD1E4W3_HYPHA</name>